<dbReference type="Pfam" id="PF08922">
    <property type="entry name" value="DUF1905"/>
    <property type="match status" value="1"/>
</dbReference>
<name>A0ABW9ZTJ0_9BACT</name>
<reference evidence="1 2" key="1">
    <citation type="submission" date="2020-01" db="EMBL/GenBank/DDBJ databases">
        <title>Genome analysis.</title>
        <authorList>
            <person name="Wu S."/>
            <person name="Wang G."/>
        </authorList>
    </citation>
    <scope>NUCLEOTIDE SEQUENCE [LARGE SCALE GENOMIC DNA]</scope>
    <source>
        <strain evidence="1 2">SYL130</strain>
    </source>
</reference>
<dbReference type="InterPro" id="IPR037079">
    <property type="entry name" value="AF2212/PG0164-like_sf"/>
</dbReference>
<evidence type="ECO:0000313" key="2">
    <source>
        <dbReference type="Proteomes" id="UP000753802"/>
    </source>
</evidence>
<dbReference type="InterPro" id="IPR015018">
    <property type="entry name" value="DUF1905"/>
</dbReference>
<dbReference type="Gene3D" id="2.40.30.100">
    <property type="entry name" value="AF2212/PG0164-like"/>
    <property type="match status" value="1"/>
</dbReference>
<accession>A0ABW9ZTJ0</accession>
<dbReference type="EMBL" id="JAACJS010000011">
    <property type="protein sequence ID" value="NCI49800.1"/>
    <property type="molecule type" value="Genomic_DNA"/>
</dbReference>
<dbReference type="Proteomes" id="UP000753802">
    <property type="component" value="Unassembled WGS sequence"/>
</dbReference>
<proteinExistence type="predicted"/>
<protein>
    <submittedName>
        <fullName evidence="1">DUF1905 domain-containing protein</fullName>
    </submittedName>
</protein>
<organism evidence="1 2">
    <name type="scientific">Sediminibacterium roseum</name>
    <dbReference type="NCBI Taxonomy" id="1978412"/>
    <lineage>
        <taxon>Bacteria</taxon>
        <taxon>Pseudomonadati</taxon>
        <taxon>Bacteroidota</taxon>
        <taxon>Chitinophagia</taxon>
        <taxon>Chitinophagales</taxon>
        <taxon>Chitinophagaceae</taxon>
        <taxon>Sediminibacterium</taxon>
    </lineage>
</organism>
<gene>
    <name evidence="1" type="ORF">GWC95_07700</name>
</gene>
<dbReference type="Pfam" id="PF13376">
    <property type="entry name" value="OmdA"/>
    <property type="match status" value="1"/>
</dbReference>
<dbReference type="RefSeq" id="WP_161818108.1">
    <property type="nucleotide sequence ID" value="NZ_JAACJS010000011.1"/>
</dbReference>
<evidence type="ECO:0000313" key="1">
    <source>
        <dbReference type="EMBL" id="NCI49800.1"/>
    </source>
</evidence>
<comment type="caution">
    <text evidence="1">The sequence shown here is derived from an EMBL/GenBank/DDBJ whole genome shotgun (WGS) entry which is preliminary data.</text>
</comment>
<keyword evidence="2" id="KW-1185">Reference proteome</keyword>
<sequence>MALKPIINQVFKLKCMQGKGGWTYINIPNPPHAKRSAGGLLRVKGSIDSYALKQYNLMPTADGNLFLPVKAEIRKKIGKQEGDTVRVILYEDASPLDIPAELLMCLEDEPEAGRKFHQLTEGYQREFISWINAAKRMETRIERIARTVNLVAQGKTLSKR</sequence>
<dbReference type="SUPFAM" id="SSF141694">
    <property type="entry name" value="AF2212/PG0164-like"/>
    <property type="match status" value="1"/>
</dbReference>